<keyword evidence="1" id="KW-0732">Signal</keyword>
<name>A0ABN8F856_9BACT</name>
<keyword evidence="3" id="KW-1185">Reference proteome</keyword>
<protein>
    <recommendedName>
        <fullName evidence="4">Outer membrane protein beta-barrel domain-containing protein</fullName>
    </recommendedName>
</protein>
<evidence type="ECO:0000256" key="1">
    <source>
        <dbReference type="SAM" id="SignalP"/>
    </source>
</evidence>
<proteinExistence type="predicted"/>
<feature type="signal peptide" evidence="1">
    <location>
        <begin position="1"/>
        <end position="19"/>
    </location>
</feature>
<dbReference type="EMBL" id="CAKLPZ010000001">
    <property type="protein sequence ID" value="CAH1000356.1"/>
    <property type="molecule type" value="Genomic_DNA"/>
</dbReference>
<organism evidence="2 3">
    <name type="scientific">Neolewinella maritima</name>
    <dbReference type="NCBI Taxonomy" id="1383882"/>
    <lineage>
        <taxon>Bacteria</taxon>
        <taxon>Pseudomonadati</taxon>
        <taxon>Bacteroidota</taxon>
        <taxon>Saprospiria</taxon>
        <taxon>Saprospirales</taxon>
        <taxon>Lewinellaceae</taxon>
        <taxon>Neolewinella</taxon>
    </lineage>
</organism>
<dbReference type="RefSeq" id="WP_238750408.1">
    <property type="nucleotide sequence ID" value="NZ_CAKLPZ010000001.1"/>
</dbReference>
<accession>A0ABN8F856</accession>
<gene>
    <name evidence="2" type="ORF">LEM8419_01509</name>
</gene>
<dbReference type="Proteomes" id="UP000837803">
    <property type="component" value="Unassembled WGS sequence"/>
</dbReference>
<evidence type="ECO:0000313" key="2">
    <source>
        <dbReference type="EMBL" id="CAH1000356.1"/>
    </source>
</evidence>
<reference evidence="2" key="1">
    <citation type="submission" date="2021-12" db="EMBL/GenBank/DDBJ databases">
        <authorList>
            <person name="Rodrigo-Torres L."/>
            <person name="Arahal R. D."/>
            <person name="Lucena T."/>
        </authorList>
    </citation>
    <scope>NUCLEOTIDE SEQUENCE</scope>
    <source>
        <strain evidence="2">CECT 8419</strain>
    </source>
</reference>
<sequence>MRRLLTLLSSVLLPILLTAQPDPDQRFAAFAYAGPNFAQVDGDYYSGYNKFGMRFGVGAHVLGTPKWYTSIGLGFAQGGARPGRSEKYRRGNSTINLRINTVEVPLLFNYRLGDKTAYTAKSNFKLYRSIVLHLGVALSRVTGTSFSRTGSANQLPIKENFVAVEDSFVNTDMYWIFGATVQLTNTTGVYFQHGKSVFGLYRPGDVGLEQVLPLYPYYLNLGVRYVLY</sequence>
<evidence type="ECO:0000313" key="3">
    <source>
        <dbReference type="Proteomes" id="UP000837803"/>
    </source>
</evidence>
<feature type="chain" id="PRO_5047046779" description="Outer membrane protein beta-barrel domain-containing protein" evidence="1">
    <location>
        <begin position="20"/>
        <end position="228"/>
    </location>
</feature>
<evidence type="ECO:0008006" key="4">
    <source>
        <dbReference type="Google" id="ProtNLM"/>
    </source>
</evidence>
<comment type="caution">
    <text evidence="2">The sequence shown here is derived from an EMBL/GenBank/DDBJ whole genome shotgun (WGS) entry which is preliminary data.</text>
</comment>